<proteinExistence type="predicted"/>
<accession>A0A0K8P5U3</accession>
<reference evidence="2 3" key="2">
    <citation type="journal article" date="2016" name="Science">
        <title>A bacterium that degrades and assimilates poly(ethylene terephthalate).</title>
        <authorList>
            <person name="Yoshida S."/>
            <person name="Hiraga K."/>
            <person name="Takehana T."/>
            <person name="Taniguchi I."/>
            <person name="Yamaji H."/>
            <person name="Maeda Y."/>
            <person name="Toyohara K."/>
            <person name="Miyamoto K."/>
            <person name="Kimura Y."/>
            <person name="Oda K."/>
        </authorList>
    </citation>
    <scope>NUCLEOTIDE SEQUENCE [LARGE SCALE GENOMIC DNA]</scope>
    <source>
        <strain evidence="3">NBRC 110686 / TISTR 2288 / 201-F6</strain>
    </source>
</reference>
<evidence type="ECO:0000256" key="1">
    <source>
        <dbReference type="SAM" id="SignalP"/>
    </source>
</evidence>
<gene>
    <name evidence="2" type="ORF">ISF6_4171</name>
</gene>
<dbReference type="Gene3D" id="1.25.40.10">
    <property type="entry name" value="Tetratricopeptide repeat domain"/>
    <property type="match status" value="1"/>
</dbReference>
<dbReference type="AlphaFoldDB" id="A0A0K8P5U3"/>
<reference evidence="3" key="1">
    <citation type="submission" date="2015-07" db="EMBL/GenBank/DDBJ databases">
        <title>Discovery of a poly(ethylene terephthalate assimilation.</title>
        <authorList>
            <person name="Yoshida S."/>
            <person name="Hiraga K."/>
            <person name="Takehana T."/>
            <person name="Taniguchi I."/>
            <person name="Yamaji H."/>
            <person name="Maeda Y."/>
            <person name="Toyohara K."/>
            <person name="Miyamoto K."/>
            <person name="Kimura Y."/>
            <person name="Oda K."/>
        </authorList>
    </citation>
    <scope>NUCLEOTIDE SEQUENCE [LARGE SCALE GENOMIC DNA]</scope>
    <source>
        <strain evidence="3">NBRC 110686 / TISTR 2288 / 201-F6</strain>
    </source>
</reference>
<keyword evidence="1" id="KW-0732">Signal</keyword>
<dbReference type="STRING" id="1547922.ISF6_4171"/>
<name>A0A0K8P5U3_PISS1</name>
<keyword evidence="3" id="KW-1185">Reference proteome</keyword>
<evidence type="ECO:0008006" key="4">
    <source>
        <dbReference type="Google" id="ProtNLM"/>
    </source>
</evidence>
<sequence>MSTAGRPGPHRRWAVAVALFAAAAACAQPVRPASDQEVVERLPGGGKGRAEERALRRQWANAPGDPRLALALARRDLDQARDQGEPRFAGRAMAALQPWRDAEDAPADIVLMLATVEQYLHDFDGAAVRLERLLQRDPRQAQAWLTLATIRRVQGRYAASDAACRSLAGAGAAFHARACEAENLSLRGQHAPARSQLQRLLSPNDLPPGTRTWLLTTQAEAELRAGRPSEAERAFREALAGLPDEYTRIAYADFLLDQRRPAEVAPLLRSLPRSEAVLLRLAIAAARGGASGEQPDIAELRARMAQAALRPDARTTHAREQALYLGEVQRDPQGALAAARANVALQREPIDLLLLARAARAAGDADALALARRLRDDTGLHDARLDAVLAP</sequence>
<feature type="chain" id="PRO_5005513751" description="Tetratricopeptide repeat protein" evidence="1">
    <location>
        <begin position="28"/>
        <end position="391"/>
    </location>
</feature>
<comment type="caution">
    <text evidence="2">The sequence shown here is derived from an EMBL/GenBank/DDBJ whole genome shotgun (WGS) entry which is preliminary data.</text>
</comment>
<protein>
    <recommendedName>
        <fullName evidence="4">Tetratricopeptide repeat protein</fullName>
    </recommendedName>
</protein>
<feature type="signal peptide" evidence="1">
    <location>
        <begin position="1"/>
        <end position="27"/>
    </location>
</feature>
<evidence type="ECO:0000313" key="2">
    <source>
        <dbReference type="EMBL" id="GAP37977.1"/>
    </source>
</evidence>
<dbReference type="EMBL" id="BBYR01000065">
    <property type="protein sequence ID" value="GAP37977.1"/>
    <property type="molecule type" value="Genomic_DNA"/>
</dbReference>
<dbReference type="RefSeq" id="WP_054021878.1">
    <property type="nucleotide sequence ID" value="NZ_BBYR01000065.1"/>
</dbReference>
<dbReference type="InterPro" id="IPR011990">
    <property type="entry name" value="TPR-like_helical_dom_sf"/>
</dbReference>
<dbReference type="OrthoDB" id="9777400at2"/>
<evidence type="ECO:0000313" key="3">
    <source>
        <dbReference type="Proteomes" id="UP000037660"/>
    </source>
</evidence>
<dbReference type="PROSITE" id="PS51257">
    <property type="entry name" value="PROKAR_LIPOPROTEIN"/>
    <property type="match status" value="1"/>
</dbReference>
<dbReference type="SUPFAM" id="SSF48452">
    <property type="entry name" value="TPR-like"/>
    <property type="match status" value="1"/>
</dbReference>
<dbReference type="Proteomes" id="UP000037660">
    <property type="component" value="Unassembled WGS sequence"/>
</dbReference>
<organism evidence="2 3">
    <name type="scientific">Piscinibacter sakaiensis</name>
    <name type="common">Ideonella sakaiensis</name>
    <dbReference type="NCBI Taxonomy" id="1547922"/>
    <lineage>
        <taxon>Bacteria</taxon>
        <taxon>Pseudomonadati</taxon>
        <taxon>Pseudomonadota</taxon>
        <taxon>Betaproteobacteria</taxon>
        <taxon>Burkholderiales</taxon>
        <taxon>Sphaerotilaceae</taxon>
        <taxon>Piscinibacter</taxon>
    </lineage>
</organism>